<accession>C6XEA3</accession>
<evidence type="ECO:0000313" key="2">
    <source>
        <dbReference type="Proteomes" id="UP000002743"/>
    </source>
</evidence>
<gene>
    <name evidence="1" type="ordered locus">Msip34_1633</name>
</gene>
<keyword evidence="2" id="KW-1185">Reference proteome</keyword>
<evidence type="ECO:0008006" key="3">
    <source>
        <dbReference type="Google" id="ProtNLM"/>
    </source>
</evidence>
<dbReference type="EMBL" id="CP001674">
    <property type="protein sequence ID" value="ACT50878.1"/>
    <property type="molecule type" value="Genomic_DNA"/>
</dbReference>
<reference evidence="2" key="1">
    <citation type="submission" date="2009-07" db="EMBL/GenBank/DDBJ databases">
        <title>Complete sequence of chromosome of Methylovorus sp. SIP3-4.</title>
        <authorList>
            <person name="Lucas S."/>
            <person name="Copeland A."/>
            <person name="Lapidus A."/>
            <person name="Glavina del Rio T."/>
            <person name="Tice H."/>
            <person name="Bruce D."/>
            <person name="Goodwin L."/>
            <person name="Pitluck S."/>
            <person name="Clum A."/>
            <person name="Larimer F."/>
            <person name="Land M."/>
            <person name="Hauser L."/>
            <person name="Kyrpides N."/>
            <person name="Mikhailova N."/>
            <person name="Kayluzhnaya M."/>
            <person name="Chistoserdova L."/>
        </authorList>
    </citation>
    <scope>NUCLEOTIDE SEQUENCE [LARGE SCALE GENOMIC DNA]</scope>
    <source>
        <strain evidence="2">SIP3-4</strain>
    </source>
</reference>
<dbReference type="eggNOG" id="COG2963">
    <property type="taxonomic scope" value="Bacteria"/>
</dbReference>
<dbReference type="Proteomes" id="UP000002743">
    <property type="component" value="Chromosome"/>
</dbReference>
<dbReference type="AlphaFoldDB" id="C6XEA3"/>
<sequence length="160" mass="17939">METTESTKKRGSSKPRYKEEYVEQAQQLALLGLIDEQICKVFGVTDRTLRNWKRNNPAFKAALEVGKAVADGKVAEALFKRACGYSHPDTVITQFEGQITKTEVTKHYPPDTAAAFIWLKNRQPTLWRQQVDPTDDNEKPAPVQITVNVVDASIPAPDEP</sequence>
<proteinExistence type="predicted"/>
<dbReference type="HOGENOM" id="CLU_120879_1_0_4"/>
<protein>
    <recommendedName>
        <fullName evidence="3">Terminase small subunit</fullName>
    </recommendedName>
</protein>
<dbReference type="RefSeq" id="WP_015830293.1">
    <property type="nucleotide sequence ID" value="NC_012969.1"/>
</dbReference>
<name>C6XEA3_METGS</name>
<evidence type="ECO:0000313" key="1">
    <source>
        <dbReference type="EMBL" id="ACT50878.1"/>
    </source>
</evidence>
<dbReference type="OrthoDB" id="5868871at2"/>
<dbReference type="KEGG" id="mei:Msip34_1633"/>
<dbReference type="STRING" id="582744.Msip34_1633"/>
<dbReference type="Gene3D" id="1.10.10.60">
    <property type="entry name" value="Homeodomain-like"/>
    <property type="match status" value="1"/>
</dbReference>
<reference evidence="1 2" key="2">
    <citation type="journal article" date="2011" name="J. Bacteriol.">
        <title>Genomes of three methylotrophs from a single niche uncover genetic and metabolic divergence of Methylophilaceae.</title>
        <authorList>
            <person name="Lapidus A."/>
            <person name="Clum A."/>
            <person name="Labutti K."/>
            <person name="Kaluzhnaya M.G."/>
            <person name="Lim S."/>
            <person name="Beck D.A."/>
            <person name="Glavina Del Rio T."/>
            <person name="Nolan M."/>
            <person name="Mavromatis K."/>
            <person name="Huntemann M."/>
            <person name="Lucas S."/>
            <person name="Lidstrom M.E."/>
            <person name="Ivanova N."/>
            <person name="Chistoserdova L."/>
        </authorList>
    </citation>
    <scope>NUCLEOTIDE SEQUENCE [LARGE SCALE GENOMIC DNA]</scope>
    <source>
        <strain evidence="1 2">SIP3-4</strain>
    </source>
</reference>
<organism evidence="1 2">
    <name type="scientific">Methylovorus glucosotrophus (strain SIP3-4)</name>
    <dbReference type="NCBI Taxonomy" id="582744"/>
    <lineage>
        <taxon>Bacteria</taxon>
        <taxon>Pseudomonadati</taxon>
        <taxon>Pseudomonadota</taxon>
        <taxon>Betaproteobacteria</taxon>
        <taxon>Nitrosomonadales</taxon>
        <taxon>Methylophilaceae</taxon>
        <taxon>Methylovorus</taxon>
    </lineage>
</organism>